<keyword evidence="7 14" id="KW-0812">Transmembrane</keyword>
<sequence>MSGQAADYYNSDPNAQKAYPPQGQGTYYNAPQQQSYAPPNGGQQGYPPPPNYGQNFNNSGDQKLDFNSAFKVEKPKFNDLWAAILFWLVFIGFTAVSGISIQGYSAEKGYNGGGIYNSRNRFGLNTNTIVLFAFVLAVALILGYVYVSLARIFTKQFIWITGILNIVFCFVTAFYMLARKYWSGGIVFLIFGIFAIVCFISWIPRIPFSVLMLQSAIDVSRRFGHVYMVSFIGGLIAAAFGAWFAVTLVAIYAKYQPGNTAACSQGAGGCSWAKVIGLVAFITFAGYWITEVLKNVIHTTISGVYGSWYFAPNNPPKAPTRGAAKRALTYSFGSISFGSLLVAIINCLRQLCSIAQQSEAADGNIAGQIGFCILGCFIGLLDWAVQFINRYAFSYMALYGKSYIQSAKDTWTMIKSRGIDALINECLIGPVLSMGATFVAYACALLAYLYLSFTKPAYNTDGSFTPVVIAYSFLIGLQIAQCFTVPLSSGIDTIFVAMAWDPAVLQREHPELYSNMVLESLRLHDSFENTPTTQTHAVVQMDGFPPSELTINQRARLRTVDIALFSPRMDRCDSIPEYLTSSASLVESPRSFRPLIDKHKKPHQTTSQHHHDMSAPKKGIHFGGGNIGRGFVAELLHNSGFEVVFVDVVDALIDNLKKTKSYEVTEIGEEGERKFHIDNYRALNSKHEMEQVIHEIATADTVTCAVGPNILKFIAEPIAKGIEARTKSEPLAVIACENMIGGTDALKGFIEAKLSEDGKKSLGTKAHFANSAIDRIVPVQPADAGLNVLIESFYEWCVEEKPFKGNPPAIKGVHFVDDLQPYIERKLFTVNTGHATAAYYGYNRGKKYIHEVLADKELHDIVRATLSETAHLVCTKHSHISREEQAKYVDAIVERISNPTLKDEVPRVGRAPLRKLSRKERFIGPAAHLAENGDSVEHLLGGIEMALRFQNVAGDDESAELAKKLQSLNSTEATKDITGLEESHPLFKLVEEKVKKVQSEKASLTILDRKQSIDIPLTPFRLALTTIPLPTPHSLQHPRLHAVSKLSHTLKDGSHLENDDPEDSLNYMAIGQNPYFSNGEFVKPQKRFWPLKIPVSHWQLRHFISHSEPDHIYYASKAEVYRLNTATKKRKLITKLPFDARCTASGYGWVCVGGGDENGHFAAIKLDGSGDVDAPLPIDSWRTGRRAPSVKIESIGEEIVNSISVHRIQDEEAHLDDIVAVVTNNDKTVRIYSLPQGMETKTLHLPDPMNHATISPCGTMLVAVGDHNQAFFYERVLNEKPPLIPKPHNRLTSAHIGWKLLEVCELFVHKSNPLRGYFTTAWSPDGRYVAVGSEGCYITLLDVETLRARDSAADPVVTVIPSSRAGSQSYAGSIRSMMFSPSPWDLLIWAEDQGRVCIGDLRSGLQRTQVLHLNSEEDGLEKVNVEDVPTDSATQDEMEQVIQASQRNLEDLDYDFIQQYRHSHSGNFPSNWLLALTRYQLRRHESSQTRRTEQLVDDPGGLSADEQQILQTLRTTRQREENRAGGRAPNTNYTTADALMNRSSASSTPITADSSARPINDILTSVQESLPELARTHAHNSRSLSAHAAGSRLSAAELDEMSGWMSRYSARPYTPTQGDRASEAQLRQRRRMSALLNPQEARYEDLFHSQTTTLAHGGRHTQMPNAANAEADNDYEPWRTIQDAMAATQGPLFESAARAPALPSPSRHSTTETTELAAIQALTRRRNHLRAARLSLSQARNGSISAGNERIATTTMPDAYELFRRRMTPYGREMGVRTAGLAMSRDGSILWAASEEGIFEFQMNNKARMFWPAVVPR</sequence>
<accession>A0A6H0Y1J2</accession>
<keyword evidence="10" id="KW-0520">NAD</keyword>
<comment type="similarity">
    <text evidence="2">Belongs to the mannitol dehydrogenase family.</text>
</comment>
<dbReference type="Pfam" id="PF10313">
    <property type="entry name" value="DUF2415"/>
    <property type="match status" value="1"/>
</dbReference>
<feature type="transmembrane region" description="Helical" evidence="14">
    <location>
        <begin position="157"/>
        <end position="178"/>
    </location>
</feature>
<feature type="transmembrane region" description="Helical" evidence="14">
    <location>
        <begin position="224"/>
        <end position="251"/>
    </location>
</feature>
<dbReference type="EMBL" id="CP051142">
    <property type="protein sequence ID" value="QIX00902.1"/>
    <property type="molecule type" value="Genomic_DNA"/>
</dbReference>
<comment type="similarity">
    <text evidence="3">Belongs to the CTL (choline transporter-like) family.</text>
</comment>
<dbReference type="GO" id="GO:0016020">
    <property type="term" value="C:membrane"/>
    <property type="evidence" value="ECO:0007669"/>
    <property type="project" value="UniProtKB-SubCell"/>
</dbReference>
<dbReference type="PANTHER" id="PTHR30524">
    <property type="entry name" value="MANNITOL-1-PHOSPHATE 5-DEHYDROGENASE"/>
    <property type="match status" value="1"/>
</dbReference>
<dbReference type="PANTHER" id="PTHR30524:SF0">
    <property type="entry name" value="ALTRONATE OXIDOREDUCTASE-RELATED"/>
    <property type="match status" value="1"/>
</dbReference>
<dbReference type="GO" id="GO:0008926">
    <property type="term" value="F:mannitol-1-phosphate 5-dehydrogenase activity"/>
    <property type="evidence" value="ECO:0007669"/>
    <property type="project" value="UniProtKB-EC"/>
</dbReference>
<dbReference type="Proteomes" id="UP000503462">
    <property type="component" value="Chromosome 4"/>
</dbReference>
<name>A0A6H0Y1J2_9PEZI</name>
<evidence type="ECO:0000256" key="12">
    <source>
        <dbReference type="ARBA" id="ARBA00048615"/>
    </source>
</evidence>
<dbReference type="InterPro" id="IPR013328">
    <property type="entry name" value="6PGD_dom2"/>
</dbReference>
<dbReference type="InterPro" id="IPR036291">
    <property type="entry name" value="NAD(P)-bd_dom_sf"/>
</dbReference>
<evidence type="ECO:0000256" key="5">
    <source>
        <dbReference type="ARBA" id="ARBA00012939"/>
    </source>
</evidence>
<keyword evidence="11 14" id="KW-0472">Membrane</keyword>
<feature type="transmembrane region" description="Helical" evidence="14">
    <location>
        <begin position="369"/>
        <end position="388"/>
    </location>
</feature>
<dbReference type="Pfam" id="PF01232">
    <property type="entry name" value="Mannitol_dh"/>
    <property type="match status" value="1"/>
</dbReference>
<dbReference type="InterPro" id="IPR013118">
    <property type="entry name" value="Mannitol_DH_C"/>
</dbReference>
<feature type="transmembrane region" description="Helical" evidence="14">
    <location>
        <begin position="427"/>
        <end position="451"/>
    </location>
</feature>
<dbReference type="HAMAP" id="MF_00196">
    <property type="entry name" value="Mannitol_dehydrog"/>
    <property type="match status" value="1"/>
</dbReference>
<gene>
    <name evidence="18" type="ORF">AMS68_006419</name>
</gene>
<evidence type="ECO:0000256" key="14">
    <source>
        <dbReference type="SAM" id="Phobius"/>
    </source>
</evidence>
<evidence type="ECO:0000256" key="1">
    <source>
        <dbReference type="ARBA" id="ARBA00004141"/>
    </source>
</evidence>
<dbReference type="EC" id="1.1.1.17" evidence="5"/>
<feature type="transmembrane region" description="Helical" evidence="14">
    <location>
        <begin position="185"/>
        <end position="204"/>
    </location>
</feature>
<dbReference type="Gene3D" id="2.130.10.10">
    <property type="entry name" value="YVTN repeat-like/Quinoprotein amine dehydrogenase"/>
    <property type="match status" value="1"/>
</dbReference>
<keyword evidence="19" id="KW-1185">Reference proteome</keyword>
<evidence type="ECO:0000256" key="9">
    <source>
        <dbReference type="ARBA" id="ARBA00023002"/>
    </source>
</evidence>
<feature type="region of interest" description="Disordered" evidence="13">
    <location>
        <begin position="1484"/>
        <end position="1554"/>
    </location>
</feature>
<evidence type="ECO:0000259" key="16">
    <source>
        <dbReference type="Pfam" id="PF08125"/>
    </source>
</evidence>
<dbReference type="InterPro" id="IPR000669">
    <property type="entry name" value="Mannitol_DH"/>
</dbReference>
<evidence type="ECO:0000256" key="2">
    <source>
        <dbReference type="ARBA" id="ARBA00006541"/>
    </source>
</evidence>
<dbReference type="Gene3D" id="1.10.1040.10">
    <property type="entry name" value="N-(1-d-carboxylethyl)-l-norvaline Dehydrogenase, domain 2"/>
    <property type="match status" value="1"/>
</dbReference>
<evidence type="ECO:0000256" key="10">
    <source>
        <dbReference type="ARBA" id="ARBA00023027"/>
    </source>
</evidence>
<feature type="compositionally biased region" description="Low complexity" evidence="13">
    <location>
        <begin position="1506"/>
        <end position="1515"/>
    </location>
</feature>
<reference evidence="18 19" key="1">
    <citation type="journal article" date="2016" name="Sci. Rep.">
        <title>Peltaster fructicola genome reveals evolution from an invasive phytopathogen to an ectophytic parasite.</title>
        <authorList>
            <person name="Xu C."/>
            <person name="Chen H."/>
            <person name="Gleason M.L."/>
            <person name="Xu J.R."/>
            <person name="Liu H."/>
            <person name="Zhang R."/>
            <person name="Sun G."/>
        </authorList>
    </citation>
    <scope>NUCLEOTIDE SEQUENCE [LARGE SCALE GENOMIC DNA]</scope>
    <source>
        <strain evidence="18 19">LNHT1506</strain>
    </source>
</reference>
<feature type="transmembrane region" description="Helical" evidence="14">
    <location>
        <begin position="122"/>
        <end position="145"/>
    </location>
</feature>
<keyword evidence="9" id="KW-0560">Oxidoreductase</keyword>
<feature type="domain" description="Mannitol dehydrogenase C-terminal" evidence="16">
    <location>
        <begin position="818"/>
        <end position="961"/>
    </location>
</feature>
<dbReference type="PRINTS" id="PR00084">
    <property type="entry name" value="MTLDHDRGNASE"/>
</dbReference>
<dbReference type="SUPFAM" id="SSF48179">
    <property type="entry name" value="6-phosphogluconate dehydrogenase C-terminal domain-like"/>
    <property type="match status" value="1"/>
</dbReference>
<dbReference type="InterPro" id="IPR008927">
    <property type="entry name" value="6-PGluconate_DH-like_C_sf"/>
</dbReference>
<feature type="compositionally biased region" description="Polar residues" evidence="13">
    <location>
        <begin position="23"/>
        <end position="37"/>
    </location>
</feature>
<protein>
    <recommendedName>
        <fullName evidence="6">Mannitol-1-phosphate 5-dehydrogenase</fullName>
        <ecNumber evidence="5">1.1.1.17</ecNumber>
    </recommendedName>
</protein>
<organism evidence="18 19">
    <name type="scientific">Peltaster fructicola</name>
    <dbReference type="NCBI Taxonomy" id="286661"/>
    <lineage>
        <taxon>Eukaryota</taxon>
        <taxon>Fungi</taxon>
        <taxon>Dikarya</taxon>
        <taxon>Ascomycota</taxon>
        <taxon>Pezizomycotina</taxon>
        <taxon>Dothideomycetes</taxon>
        <taxon>Dothideomycetes incertae sedis</taxon>
        <taxon>Peltaster</taxon>
    </lineage>
</organism>
<feature type="domain" description="DUF2415" evidence="17">
    <location>
        <begin position="1372"/>
        <end position="1412"/>
    </location>
</feature>
<feature type="region of interest" description="Disordered" evidence="13">
    <location>
        <begin position="1"/>
        <end position="58"/>
    </location>
</feature>
<evidence type="ECO:0000259" key="15">
    <source>
        <dbReference type="Pfam" id="PF01232"/>
    </source>
</evidence>
<feature type="transmembrane region" description="Helical" evidence="14">
    <location>
        <begin position="327"/>
        <end position="348"/>
    </location>
</feature>
<comment type="subunit">
    <text evidence="4">Monomer.</text>
</comment>
<feature type="compositionally biased region" description="Polar residues" evidence="13">
    <location>
        <begin position="1529"/>
        <end position="1554"/>
    </location>
</feature>
<feature type="compositionally biased region" description="Basic and acidic residues" evidence="13">
    <location>
        <begin position="1484"/>
        <end position="1494"/>
    </location>
</feature>
<feature type="transmembrane region" description="Helical" evidence="14">
    <location>
        <begin position="463"/>
        <end position="480"/>
    </location>
</feature>
<dbReference type="Gene3D" id="3.40.50.720">
    <property type="entry name" value="NAD(P)-binding Rossmann-like Domain"/>
    <property type="match status" value="1"/>
</dbReference>
<feature type="domain" description="Mannitol dehydrogenase N-terminal" evidence="15">
    <location>
        <begin position="619"/>
        <end position="811"/>
    </location>
</feature>
<proteinExistence type="inferred from homology"/>
<evidence type="ECO:0000259" key="17">
    <source>
        <dbReference type="Pfam" id="PF10313"/>
    </source>
</evidence>
<dbReference type="GO" id="GO:0022857">
    <property type="term" value="F:transmembrane transporter activity"/>
    <property type="evidence" value="ECO:0007669"/>
    <property type="project" value="InterPro"/>
</dbReference>
<dbReference type="InterPro" id="IPR015943">
    <property type="entry name" value="WD40/YVTN_repeat-like_dom_sf"/>
</dbReference>
<dbReference type="InterPro" id="IPR013131">
    <property type="entry name" value="Mannitol_DH_N"/>
</dbReference>
<dbReference type="SUPFAM" id="SSF50978">
    <property type="entry name" value="WD40 repeat-like"/>
    <property type="match status" value="1"/>
</dbReference>
<dbReference type="InterPro" id="IPR023028">
    <property type="entry name" value="Mannitol_1_phos_5_DH"/>
</dbReference>
<dbReference type="NCBIfam" id="NF002647">
    <property type="entry name" value="PRK02318.1-3"/>
    <property type="match status" value="1"/>
</dbReference>
<dbReference type="OrthoDB" id="44736at2759"/>
<evidence type="ECO:0000313" key="19">
    <source>
        <dbReference type="Proteomes" id="UP000503462"/>
    </source>
</evidence>
<evidence type="ECO:0000256" key="6">
    <source>
        <dbReference type="ARBA" id="ARBA00016219"/>
    </source>
</evidence>
<dbReference type="InterPro" id="IPR036322">
    <property type="entry name" value="WD40_repeat_dom_sf"/>
</dbReference>
<dbReference type="GO" id="GO:0005829">
    <property type="term" value="C:cytosol"/>
    <property type="evidence" value="ECO:0007669"/>
    <property type="project" value="TreeGrafter"/>
</dbReference>
<feature type="transmembrane region" description="Helical" evidence="14">
    <location>
        <begin position="80"/>
        <end position="101"/>
    </location>
</feature>
<evidence type="ECO:0000256" key="7">
    <source>
        <dbReference type="ARBA" id="ARBA00022692"/>
    </source>
</evidence>
<evidence type="ECO:0000256" key="13">
    <source>
        <dbReference type="SAM" id="MobiDB-lite"/>
    </source>
</evidence>
<dbReference type="InterPro" id="IPR007603">
    <property type="entry name" value="Choline_transptr-like"/>
</dbReference>
<evidence type="ECO:0000256" key="8">
    <source>
        <dbReference type="ARBA" id="ARBA00022989"/>
    </source>
</evidence>
<keyword evidence="8 14" id="KW-1133">Transmembrane helix</keyword>
<evidence type="ECO:0000256" key="4">
    <source>
        <dbReference type="ARBA" id="ARBA00011245"/>
    </source>
</evidence>
<evidence type="ECO:0000256" key="11">
    <source>
        <dbReference type="ARBA" id="ARBA00023136"/>
    </source>
</evidence>
<dbReference type="Pfam" id="PF04515">
    <property type="entry name" value="Choline_transpo"/>
    <property type="match status" value="1"/>
</dbReference>
<comment type="subcellular location">
    <subcellularLocation>
        <location evidence="1">Membrane</location>
        <topology evidence="1">Multi-pass membrane protein</topology>
    </subcellularLocation>
</comment>
<feature type="transmembrane region" description="Helical" evidence="14">
    <location>
        <begin position="272"/>
        <end position="290"/>
    </location>
</feature>
<dbReference type="SUPFAM" id="SSF51735">
    <property type="entry name" value="NAD(P)-binding Rossmann-fold domains"/>
    <property type="match status" value="1"/>
</dbReference>
<evidence type="ECO:0000313" key="18">
    <source>
        <dbReference type="EMBL" id="QIX00902.1"/>
    </source>
</evidence>
<dbReference type="Pfam" id="PF08125">
    <property type="entry name" value="Mannitol_dh_C"/>
    <property type="match status" value="1"/>
</dbReference>
<dbReference type="GO" id="GO:0019592">
    <property type="term" value="P:mannitol catabolic process"/>
    <property type="evidence" value="ECO:0007669"/>
    <property type="project" value="TreeGrafter"/>
</dbReference>
<comment type="catalytic activity">
    <reaction evidence="12">
        <text>D-mannitol 1-phosphate + NAD(+) = beta-D-fructose 6-phosphate + NADH + H(+)</text>
        <dbReference type="Rhea" id="RHEA:19661"/>
        <dbReference type="ChEBI" id="CHEBI:15378"/>
        <dbReference type="ChEBI" id="CHEBI:57540"/>
        <dbReference type="ChEBI" id="CHEBI:57634"/>
        <dbReference type="ChEBI" id="CHEBI:57945"/>
        <dbReference type="ChEBI" id="CHEBI:61381"/>
        <dbReference type="EC" id="1.1.1.17"/>
    </reaction>
</comment>
<dbReference type="InterPro" id="IPR019417">
    <property type="entry name" value="DUF2415"/>
</dbReference>
<dbReference type="NCBIfam" id="NF002652">
    <property type="entry name" value="PRK02318.2-5"/>
    <property type="match status" value="1"/>
</dbReference>
<evidence type="ECO:0000256" key="3">
    <source>
        <dbReference type="ARBA" id="ARBA00007168"/>
    </source>
</evidence>